<keyword evidence="1" id="KW-0175">Coiled coil</keyword>
<evidence type="ECO:0000256" key="1">
    <source>
        <dbReference type="SAM" id="Coils"/>
    </source>
</evidence>
<dbReference type="InterPro" id="IPR013154">
    <property type="entry name" value="ADH-like_N"/>
</dbReference>
<dbReference type="SMART" id="SM00829">
    <property type="entry name" value="PKS_ER"/>
    <property type="match status" value="1"/>
</dbReference>
<organism evidence="3">
    <name type="scientific">Aplanochytrium stocchinoi</name>
    <dbReference type="NCBI Taxonomy" id="215587"/>
    <lineage>
        <taxon>Eukaryota</taxon>
        <taxon>Sar</taxon>
        <taxon>Stramenopiles</taxon>
        <taxon>Bigyra</taxon>
        <taxon>Labyrinthulomycetes</taxon>
        <taxon>Thraustochytrida</taxon>
        <taxon>Thraustochytriidae</taxon>
        <taxon>Aplanochytrium</taxon>
    </lineage>
</organism>
<dbReference type="SUPFAM" id="SSF50129">
    <property type="entry name" value="GroES-like"/>
    <property type="match status" value="1"/>
</dbReference>
<dbReference type="PANTHER" id="PTHR11695">
    <property type="entry name" value="ALCOHOL DEHYDROGENASE RELATED"/>
    <property type="match status" value="1"/>
</dbReference>
<dbReference type="InterPro" id="IPR050700">
    <property type="entry name" value="YIM1/Zinc_Alcohol_DH_Fams"/>
</dbReference>
<feature type="coiled-coil region" evidence="1">
    <location>
        <begin position="2"/>
        <end position="29"/>
    </location>
</feature>
<dbReference type="SUPFAM" id="SSF51735">
    <property type="entry name" value="NAD(P)-binding Rossmann-fold domains"/>
    <property type="match status" value="1"/>
</dbReference>
<dbReference type="InterPro" id="IPR011032">
    <property type="entry name" value="GroES-like_sf"/>
</dbReference>
<evidence type="ECO:0000259" key="2">
    <source>
        <dbReference type="SMART" id="SM00829"/>
    </source>
</evidence>
<feature type="domain" description="Enoyl reductase (ER)" evidence="2">
    <location>
        <begin position="122"/>
        <end position="439"/>
    </location>
</feature>
<protein>
    <recommendedName>
        <fullName evidence="2">Enoyl reductase (ER) domain-containing protein</fullName>
    </recommendedName>
</protein>
<accession>A0A7S3LJW4</accession>
<dbReference type="EMBL" id="HBIN01005463">
    <property type="protein sequence ID" value="CAE0433621.1"/>
    <property type="molecule type" value="Transcribed_RNA"/>
</dbReference>
<dbReference type="Pfam" id="PF13602">
    <property type="entry name" value="ADH_zinc_N_2"/>
    <property type="match status" value="1"/>
</dbReference>
<dbReference type="Gene3D" id="3.40.50.720">
    <property type="entry name" value="NAD(P)-binding Rossmann-like Domain"/>
    <property type="match status" value="1"/>
</dbReference>
<proteinExistence type="predicted"/>
<name>A0A7S3LJW4_9STRA</name>
<dbReference type="Gene3D" id="3.90.180.10">
    <property type="entry name" value="Medium-chain alcohol dehydrogenases, catalytic domain"/>
    <property type="match status" value="1"/>
</dbReference>
<dbReference type="GO" id="GO:0016491">
    <property type="term" value="F:oxidoreductase activity"/>
    <property type="evidence" value="ECO:0007669"/>
    <property type="project" value="InterPro"/>
</dbReference>
<gene>
    <name evidence="3" type="ORF">ASTO00021_LOCUS3942</name>
</gene>
<dbReference type="InterPro" id="IPR020843">
    <property type="entry name" value="ER"/>
</dbReference>
<sequence>MMDRINSLREELQDRVAALQDALTNTDIRASIIKQINDIVRPIVQDTASSDAVQNALSRLSEFSQNVLTPMLDNYVSHDAAESLSKSVKDLVVTVNKYKGPAKTGTLVKRKKKMTGVVYNVKADEAVSFSSTVVQPQLKKSADVLIKVATVGLNHGDHAKADKHIPLINNVNGKLVGTEFSGIIENLGWLKGDHVHMFPFAIGDKVFGVTDGAMGEYISCSAENIFWAPAKMPYEVAAALPVCGTAAYRSLKDNGMSAGYNVAVIGAAGALGNLVVQMAASMGAESVVGIAAEEHAEAVESIGATTFLDYKTQNIEDALEDGSLDIVVDCYSKPDSEEKYEEKIKPKLKATGKYVALNANPIDQARKFVSEKIGYNVQRSGFDAQQGKLNRNDLALLASWWEEEKIRPLIDRVYGFNEEGVRDAFRSLKGGHSQGKIVVRVKDML</sequence>
<dbReference type="AlphaFoldDB" id="A0A7S3LJW4"/>
<evidence type="ECO:0000313" key="3">
    <source>
        <dbReference type="EMBL" id="CAE0433621.1"/>
    </source>
</evidence>
<dbReference type="PANTHER" id="PTHR11695:SF648">
    <property type="entry name" value="ZINC-BINDING OXIDOREDUCTASE"/>
    <property type="match status" value="1"/>
</dbReference>
<dbReference type="CDD" id="cd08267">
    <property type="entry name" value="MDR1"/>
    <property type="match status" value="1"/>
</dbReference>
<reference evidence="3" key="1">
    <citation type="submission" date="2021-01" db="EMBL/GenBank/DDBJ databases">
        <authorList>
            <person name="Corre E."/>
            <person name="Pelletier E."/>
            <person name="Niang G."/>
            <person name="Scheremetjew M."/>
            <person name="Finn R."/>
            <person name="Kale V."/>
            <person name="Holt S."/>
            <person name="Cochrane G."/>
            <person name="Meng A."/>
            <person name="Brown T."/>
            <person name="Cohen L."/>
        </authorList>
    </citation>
    <scope>NUCLEOTIDE SEQUENCE</scope>
    <source>
        <strain evidence="3">GSBS06</strain>
    </source>
</reference>
<dbReference type="Pfam" id="PF08240">
    <property type="entry name" value="ADH_N"/>
    <property type="match status" value="1"/>
</dbReference>
<dbReference type="InterPro" id="IPR036291">
    <property type="entry name" value="NAD(P)-bd_dom_sf"/>
</dbReference>